<reference evidence="2 3" key="1">
    <citation type="submission" date="2020-08" db="EMBL/GenBank/DDBJ databases">
        <title>Genomic Encyclopedia of Type Strains, Phase III (KMG-III): the genomes of soil and plant-associated and newly described type strains.</title>
        <authorList>
            <person name="Whitman W."/>
        </authorList>
    </citation>
    <scope>NUCLEOTIDE SEQUENCE [LARGE SCALE GENOMIC DNA]</scope>
    <source>
        <strain evidence="2 3">CECT 7744</strain>
    </source>
</reference>
<dbReference type="Pfam" id="PF03476">
    <property type="entry name" value="MOSC_N"/>
    <property type="match status" value="1"/>
</dbReference>
<dbReference type="GO" id="GO:0030170">
    <property type="term" value="F:pyridoxal phosphate binding"/>
    <property type="evidence" value="ECO:0007669"/>
    <property type="project" value="InterPro"/>
</dbReference>
<dbReference type="RefSeq" id="WP_183381806.1">
    <property type="nucleotide sequence ID" value="NZ_JACHXR010000001.1"/>
</dbReference>
<dbReference type="EMBL" id="JACHXR010000001">
    <property type="protein sequence ID" value="MBB3229268.1"/>
    <property type="molecule type" value="Genomic_DNA"/>
</dbReference>
<organism evidence="2 3">
    <name type="scientific">Halomonas stenophila</name>
    <dbReference type="NCBI Taxonomy" id="795312"/>
    <lineage>
        <taxon>Bacteria</taxon>
        <taxon>Pseudomonadati</taxon>
        <taxon>Pseudomonadota</taxon>
        <taxon>Gammaproteobacteria</taxon>
        <taxon>Oceanospirillales</taxon>
        <taxon>Halomonadaceae</taxon>
        <taxon>Halomonas</taxon>
    </lineage>
</organism>
<keyword evidence="3" id="KW-1185">Reference proteome</keyword>
<evidence type="ECO:0000313" key="2">
    <source>
        <dbReference type="EMBL" id="MBB3229268.1"/>
    </source>
</evidence>
<dbReference type="PANTHER" id="PTHR14237:SF19">
    <property type="entry name" value="MITOCHONDRIAL AMIDOXIME REDUCING COMPONENT 1"/>
    <property type="match status" value="1"/>
</dbReference>
<dbReference type="SUPFAM" id="SSF141673">
    <property type="entry name" value="MOSC N-terminal domain-like"/>
    <property type="match status" value="1"/>
</dbReference>
<gene>
    <name evidence="2" type="ORF">FHR97_000083</name>
</gene>
<dbReference type="PROSITE" id="PS51340">
    <property type="entry name" value="MOSC"/>
    <property type="match status" value="1"/>
</dbReference>
<dbReference type="GO" id="GO:0003824">
    <property type="term" value="F:catalytic activity"/>
    <property type="evidence" value="ECO:0007669"/>
    <property type="project" value="InterPro"/>
</dbReference>
<sequence>MRITQLNIYPVKSLRGIVLETATLTRRGLACDRHWMLVNDDHRFVTQRELPAMAGVTVRLTDEALVLEHPRVAPLIVPLARTRQPRCTVRIWKDTCEALDEGDAAADWLAEALGRSLRLVRFPDDSRREVEAGYLRAERGERAHTAFPDGYPFLVASEASLSALNERLAAQGLEAVSMNRFRPNIVVEGTAPFAEAGWDELGGGAGVRLGLRKPCKRCKIITLDQRTGEAPVPKEPLKTLVAMDTQPGWRGAYFGQNAILLDGEGRAIAVGDRLTIHPR</sequence>
<dbReference type="Proteomes" id="UP000518892">
    <property type="component" value="Unassembled WGS sequence"/>
</dbReference>
<proteinExistence type="predicted"/>
<name>A0A7W5EPW9_9GAMM</name>
<protein>
    <recommendedName>
        <fullName evidence="1">MOSC domain-containing protein</fullName>
    </recommendedName>
</protein>
<dbReference type="Pfam" id="PF03473">
    <property type="entry name" value="MOSC"/>
    <property type="match status" value="1"/>
</dbReference>
<dbReference type="InterPro" id="IPR005303">
    <property type="entry name" value="MOCOS_middle"/>
</dbReference>
<evidence type="ECO:0000313" key="3">
    <source>
        <dbReference type="Proteomes" id="UP000518892"/>
    </source>
</evidence>
<dbReference type="AlphaFoldDB" id="A0A7W5EPW9"/>
<dbReference type="InterPro" id="IPR011037">
    <property type="entry name" value="Pyrv_Knase-like_insert_dom_sf"/>
</dbReference>
<accession>A0A7W5EPW9</accession>
<dbReference type="GO" id="GO:0030151">
    <property type="term" value="F:molybdenum ion binding"/>
    <property type="evidence" value="ECO:0007669"/>
    <property type="project" value="InterPro"/>
</dbReference>
<evidence type="ECO:0000259" key="1">
    <source>
        <dbReference type="PROSITE" id="PS51340"/>
    </source>
</evidence>
<comment type="caution">
    <text evidence="2">The sequence shown here is derived from an EMBL/GenBank/DDBJ whole genome shotgun (WGS) entry which is preliminary data.</text>
</comment>
<dbReference type="PANTHER" id="PTHR14237">
    <property type="entry name" value="MOLYBDOPTERIN COFACTOR SULFURASE MOSC"/>
    <property type="match status" value="1"/>
</dbReference>
<dbReference type="SUPFAM" id="SSF50800">
    <property type="entry name" value="PK beta-barrel domain-like"/>
    <property type="match status" value="1"/>
</dbReference>
<feature type="domain" description="MOSC" evidence="1">
    <location>
        <begin position="127"/>
        <end position="277"/>
    </location>
</feature>
<dbReference type="InterPro" id="IPR005302">
    <property type="entry name" value="MoCF_Sase_C"/>
</dbReference>